<dbReference type="Pfam" id="PF00587">
    <property type="entry name" value="tRNA-synt_2b"/>
    <property type="match status" value="1"/>
</dbReference>
<dbReference type="InterPro" id="IPR006195">
    <property type="entry name" value="aa-tRNA-synth_II"/>
</dbReference>
<dbReference type="Gene3D" id="3.30.930.10">
    <property type="entry name" value="Bira Bifunctional Protein, Domain 2"/>
    <property type="match status" value="1"/>
</dbReference>
<sequence length="648" mass="73075">MVHITLPDGSQREFPGPVSVSEVAQSIGTGLGRAALAGRVTMPDAQPRLVDTSFVIDQDAGLAIVTAKDKEGLDLIRHSTAHLLAYAVKSLFPDAQVTIGPVIENGFYYDFSYKRPFTPEDLQAIEKKMAELAKKDETVTREEWLRDDAVKFFKGIGEDYKAEIIASIPSNEPISLYREGDFIDLCRGPHVPSTGRLKVFKLMKVAGAYWRGDSKNEMLQRIYGTAWATKEEQAAYLTMLEEAEKRDHRKLGRELDLFHFQDEAPGLIFWHPKGWTIWQQVEQYMRKVYQDNGYQEVKAPQILDLSLWKKTGHWDNYAENMFTTESENRVYGLKPMNCPGHVQIFNAGLHSYRELPIRYGEFGQCHRNEPSGSLHGLMRVRGFTQDDGHIFCTEDQLQDECAAFTALLQKVYADFGFTDILYKVATRPDKRIGADEVWDKAERALMESLTRTHCDFEVSPGEGAFYGPKIEYTLKDAIGRQWQCGTIQVDFSMPARLGSEYVDADDQRRTPVMLHRAILGSLERFIGMLIENHAGAMPPWLAPEHAVVCCISEPSAQYAEEVAVTLKKQGFRASSDLRGEKITRKIREHSMQKVPYILVVGDKERETAKVAVRGRGGADLGVMSLADFASRLQQDIDSRRDAGQAAQA</sequence>
<dbReference type="SUPFAM" id="SSF55681">
    <property type="entry name" value="Class II aaRS and biotin synthetases"/>
    <property type="match status" value="1"/>
</dbReference>
<evidence type="ECO:0000256" key="3">
    <source>
        <dbReference type="ARBA" id="ARBA00022555"/>
    </source>
</evidence>
<dbReference type="PROSITE" id="PS50862">
    <property type="entry name" value="AA_TRNA_LIGASE_II"/>
    <property type="match status" value="1"/>
</dbReference>
<dbReference type="InterPro" id="IPR012675">
    <property type="entry name" value="Beta-grasp_dom_sf"/>
</dbReference>
<dbReference type="FunFam" id="3.30.980.10:FF:000005">
    <property type="entry name" value="Threonyl-tRNA synthetase, mitochondrial"/>
    <property type="match status" value="1"/>
</dbReference>
<gene>
    <name evidence="13" type="primary">thrS</name>
    <name evidence="16" type="ORF">CEY11_22455</name>
</gene>
<dbReference type="EC" id="6.1.1.3" evidence="13"/>
<evidence type="ECO:0000256" key="7">
    <source>
        <dbReference type="ARBA" id="ARBA00022833"/>
    </source>
</evidence>
<evidence type="ECO:0000259" key="14">
    <source>
        <dbReference type="PROSITE" id="PS50862"/>
    </source>
</evidence>
<dbReference type="GO" id="GO:0005737">
    <property type="term" value="C:cytoplasm"/>
    <property type="evidence" value="ECO:0007669"/>
    <property type="project" value="UniProtKB-SubCell"/>
</dbReference>
<evidence type="ECO:0000256" key="5">
    <source>
        <dbReference type="ARBA" id="ARBA00022723"/>
    </source>
</evidence>
<dbReference type="InterPro" id="IPR045864">
    <property type="entry name" value="aa-tRNA-synth_II/BPL/LPL"/>
</dbReference>
<evidence type="ECO:0000256" key="8">
    <source>
        <dbReference type="ARBA" id="ARBA00022840"/>
    </source>
</evidence>
<dbReference type="OrthoDB" id="9802304at2"/>
<dbReference type="InterPro" id="IPR002314">
    <property type="entry name" value="aa-tRNA-synt_IIb"/>
</dbReference>
<keyword evidence="5 13" id="KW-0479">Metal-binding</keyword>
<keyword evidence="6 13" id="KW-0547">Nucleotide-binding</keyword>
<dbReference type="InterPro" id="IPR047246">
    <property type="entry name" value="ThrRS_anticodon"/>
</dbReference>
<keyword evidence="3 13" id="KW-0820">tRNA-binding</keyword>
<dbReference type="Gene3D" id="3.30.54.20">
    <property type="match status" value="1"/>
</dbReference>
<dbReference type="CDD" id="cd00771">
    <property type="entry name" value="ThrRS_core"/>
    <property type="match status" value="1"/>
</dbReference>
<dbReference type="RefSeq" id="WP_088605661.1">
    <property type="nucleotide sequence ID" value="NZ_NJIH01000015.1"/>
</dbReference>
<evidence type="ECO:0000256" key="10">
    <source>
        <dbReference type="ARBA" id="ARBA00022917"/>
    </source>
</evidence>
<dbReference type="Pfam" id="PF02824">
    <property type="entry name" value="TGS"/>
    <property type="match status" value="1"/>
</dbReference>
<evidence type="ECO:0000256" key="11">
    <source>
        <dbReference type="ARBA" id="ARBA00023146"/>
    </source>
</evidence>
<dbReference type="GO" id="GO:0046872">
    <property type="term" value="F:metal ion binding"/>
    <property type="evidence" value="ECO:0007669"/>
    <property type="project" value="UniProtKB-KW"/>
</dbReference>
<dbReference type="GO" id="GO:0006435">
    <property type="term" value="P:threonyl-tRNA aminoacylation"/>
    <property type="evidence" value="ECO:0007669"/>
    <property type="project" value="UniProtKB-UniRule"/>
</dbReference>
<dbReference type="InterPro" id="IPR002320">
    <property type="entry name" value="Thr-tRNA-ligase_IIa"/>
</dbReference>
<feature type="binding site" evidence="13">
    <location>
        <position position="338"/>
    </location>
    <ligand>
        <name>Zn(2+)</name>
        <dbReference type="ChEBI" id="CHEBI:29105"/>
        <note>catalytic</note>
    </ligand>
</feature>
<evidence type="ECO:0000313" key="17">
    <source>
        <dbReference type="Proteomes" id="UP000214603"/>
    </source>
</evidence>
<evidence type="ECO:0000256" key="6">
    <source>
        <dbReference type="ARBA" id="ARBA00022741"/>
    </source>
</evidence>
<dbReference type="InterPro" id="IPR036621">
    <property type="entry name" value="Anticodon-bd_dom_sf"/>
</dbReference>
<evidence type="ECO:0000256" key="12">
    <source>
        <dbReference type="ARBA" id="ARBA00049515"/>
    </source>
</evidence>
<protein>
    <recommendedName>
        <fullName evidence="13">Threonine--tRNA ligase</fullName>
        <ecNumber evidence="13">6.1.1.3</ecNumber>
    </recommendedName>
    <alternativeName>
        <fullName evidence="13">Threonyl-tRNA synthetase</fullName>
        <shortName evidence="13">ThrRS</shortName>
    </alternativeName>
</protein>
<dbReference type="Pfam" id="PF03129">
    <property type="entry name" value="HGTP_anticodon"/>
    <property type="match status" value="1"/>
</dbReference>
<keyword evidence="17" id="KW-1185">Reference proteome</keyword>
<dbReference type="CDD" id="cd00860">
    <property type="entry name" value="ThrRS_anticodon"/>
    <property type="match status" value="1"/>
</dbReference>
<dbReference type="SUPFAM" id="SSF81271">
    <property type="entry name" value="TGS-like"/>
    <property type="match status" value="1"/>
</dbReference>
<dbReference type="Gene3D" id="3.40.50.800">
    <property type="entry name" value="Anticodon-binding domain"/>
    <property type="match status" value="1"/>
</dbReference>
<dbReference type="SUPFAM" id="SSF55186">
    <property type="entry name" value="ThrRS/AlaRS common domain"/>
    <property type="match status" value="1"/>
</dbReference>
<dbReference type="PROSITE" id="PS51880">
    <property type="entry name" value="TGS"/>
    <property type="match status" value="1"/>
</dbReference>
<accession>A0A225LZ93</accession>
<evidence type="ECO:0000256" key="13">
    <source>
        <dbReference type="HAMAP-Rule" id="MF_00184"/>
    </source>
</evidence>
<dbReference type="Gene3D" id="3.30.980.10">
    <property type="entry name" value="Threonyl-trna Synthetase, Chain A, domain 2"/>
    <property type="match status" value="1"/>
</dbReference>
<dbReference type="CDD" id="cd01667">
    <property type="entry name" value="TGS_ThrRS"/>
    <property type="match status" value="1"/>
</dbReference>
<proteinExistence type="inferred from homology"/>
<evidence type="ECO:0000256" key="2">
    <source>
        <dbReference type="ARBA" id="ARBA00022490"/>
    </source>
</evidence>
<dbReference type="FunFam" id="3.30.930.10:FF:000002">
    <property type="entry name" value="Threonine--tRNA ligase"/>
    <property type="match status" value="1"/>
</dbReference>
<keyword evidence="2 13" id="KW-0963">Cytoplasm</keyword>
<evidence type="ECO:0000313" key="16">
    <source>
        <dbReference type="EMBL" id="OWT54484.1"/>
    </source>
</evidence>
<dbReference type="Pfam" id="PF07973">
    <property type="entry name" value="tRNA_SAD"/>
    <property type="match status" value="1"/>
</dbReference>
<keyword evidence="4 13" id="KW-0436">Ligase</keyword>
<comment type="cofactor">
    <cofactor evidence="13">
        <name>Zn(2+)</name>
        <dbReference type="ChEBI" id="CHEBI:29105"/>
    </cofactor>
    <text evidence="13">Binds 1 zinc ion per subunit.</text>
</comment>
<dbReference type="InterPro" id="IPR012947">
    <property type="entry name" value="tRNA_SAD"/>
</dbReference>
<comment type="subunit">
    <text evidence="13">Homodimer.</text>
</comment>
<feature type="domain" description="Aminoacyl-transfer RNA synthetases class-II family profile" evidence="14">
    <location>
        <begin position="247"/>
        <end position="539"/>
    </location>
</feature>
<comment type="caution">
    <text evidence="16">The sequence shown here is derived from an EMBL/GenBank/DDBJ whole genome shotgun (WGS) entry which is preliminary data.</text>
</comment>
<evidence type="ECO:0000259" key="15">
    <source>
        <dbReference type="PROSITE" id="PS51880"/>
    </source>
</evidence>
<feature type="domain" description="TGS" evidence="15">
    <location>
        <begin position="1"/>
        <end position="66"/>
    </location>
</feature>
<dbReference type="PRINTS" id="PR01047">
    <property type="entry name" value="TRNASYNTHTHR"/>
</dbReference>
<dbReference type="InterPro" id="IPR004095">
    <property type="entry name" value="TGS"/>
</dbReference>
<comment type="catalytic activity">
    <reaction evidence="12 13">
        <text>tRNA(Thr) + L-threonine + ATP = L-threonyl-tRNA(Thr) + AMP + diphosphate + H(+)</text>
        <dbReference type="Rhea" id="RHEA:24624"/>
        <dbReference type="Rhea" id="RHEA-COMP:9670"/>
        <dbReference type="Rhea" id="RHEA-COMP:9704"/>
        <dbReference type="ChEBI" id="CHEBI:15378"/>
        <dbReference type="ChEBI" id="CHEBI:30616"/>
        <dbReference type="ChEBI" id="CHEBI:33019"/>
        <dbReference type="ChEBI" id="CHEBI:57926"/>
        <dbReference type="ChEBI" id="CHEBI:78442"/>
        <dbReference type="ChEBI" id="CHEBI:78534"/>
        <dbReference type="ChEBI" id="CHEBI:456215"/>
        <dbReference type="EC" id="6.1.1.3"/>
    </reaction>
</comment>
<dbReference type="HAMAP" id="MF_00184">
    <property type="entry name" value="Thr_tRNA_synth"/>
    <property type="match status" value="1"/>
</dbReference>
<dbReference type="PANTHER" id="PTHR11451">
    <property type="entry name" value="THREONINE-TRNA LIGASE"/>
    <property type="match status" value="1"/>
</dbReference>
<comment type="similarity">
    <text evidence="1 13">Belongs to the class-II aminoacyl-tRNA synthetase family.</text>
</comment>
<comment type="subcellular location">
    <subcellularLocation>
        <location evidence="13">Cytoplasm</location>
    </subcellularLocation>
</comment>
<dbReference type="InterPro" id="IPR033728">
    <property type="entry name" value="ThrRS_core"/>
</dbReference>
<evidence type="ECO:0000256" key="9">
    <source>
        <dbReference type="ARBA" id="ARBA00022884"/>
    </source>
</evidence>
<dbReference type="Gene3D" id="3.10.20.30">
    <property type="match status" value="1"/>
</dbReference>
<dbReference type="SMART" id="SM00863">
    <property type="entry name" value="tRNA_SAD"/>
    <property type="match status" value="1"/>
</dbReference>
<organism evidence="16 17">
    <name type="scientific">Candidimonas nitroreducens</name>
    <dbReference type="NCBI Taxonomy" id="683354"/>
    <lineage>
        <taxon>Bacteria</taxon>
        <taxon>Pseudomonadati</taxon>
        <taxon>Pseudomonadota</taxon>
        <taxon>Betaproteobacteria</taxon>
        <taxon>Burkholderiales</taxon>
        <taxon>Alcaligenaceae</taxon>
        <taxon>Candidimonas</taxon>
    </lineage>
</organism>
<dbReference type="FunFam" id="3.30.54.20:FF:000002">
    <property type="entry name" value="Threonine--tRNA ligase"/>
    <property type="match status" value="1"/>
</dbReference>
<feature type="binding site" evidence="13">
    <location>
        <position position="515"/>
    </location>
    <ligand>
        <name>Zn(2+)</name>
        <dbReference type="ChEBI" id="CHEBI:29105"/>
        <note>catalytic</note>
    </ligand>
</feature>
<dbReference type="PANTHER" id="PTHR11451:SF44">
    <property type="entry name" value="THREONINE--TRNA LIGASE, CHLOROPLASTIC_MITOCHONDRIAL 2"/>
    <property type="match status" value="1"/>
</dbReference>
<feature type="binding site" evidence="13">
    <location>
        <position position="389"/>
    </location>
    <ligand>
        <name>Zn(2+)</name>
        <dbReference type="ChEBI" id="CHEBI:29105"/>
        <note>catalytic</note>
    </ligand>
</feature>
<reference evidence="17" key="1">
    <citation type="submission" date="2017-06" db="EMBL/GenBank/DDBJ databases">
        <title>Herbaspirillum phytohormonus sp. nov., isolated from the root nodule of Robinia pseudoacacia in lead-zinc mine.</title>
        <authorList>
            <person name="Fan M."/>
            <person name="Lin Y."/>
        </authorList>
    </citation>
    <scope>NUCLEOTIDE SEQUENCE [LARGE SCALE GENOMIC DNA]</scope>
    <source>
        <strain evidence="17">SC-089</strain>
    </source>
</reference>
<keyword evidence="9 13" id="KW-0694">RNA-binding</keyword>
<dbReference type="FunFam" id="3.40.50.800:FF:000001">
    <property type="entry name" value="Threonine--tRNA ligase"/>
    <property type="match status" value="1"/>
</dbReference>
<feature type="region of interest" description="Catalytic" evidence="13">
    <location>
        <begin position="247"/>
        <end position="538"/>
    </location>
</feature>
<dbReference type="GO" id="GO:0000049">
    <property type="term" value="F:tRNA binding"/>
    <property type="evidence" value="ECO:0007669"/>
    <property type="project" value="UniProtKB-KW"/>
</dbReference>
<keyword evidence="10 13" id="KW-0648">Protein biosynthesis</keyword>
<dbReference type="InterPro" id="IPR012676">
    <property type="entry name" value="TGS-like"/>
</dbReference>
<dbReference type="GO" id="GO:0004829">
    <property type="term" value="F:threonine-tRNA ligase activity"/>
    <property type="evidence" value="ECO:0007669"/>
    <property type="project" value="UniProtKB-UniRule"/>
</dbReference>
<keyword evidence="11 13" id="KW-0030">Aminoacyl-tRNA synthetase</keyword>
<dbReference type="NCBIfam" id="TIGR00418">
    <property type="entry name" value="thrS"/>
    <property type="match status" value="1"/>
</dbReference>
<dbReference type="GO" id="GO:0005524">
    <property type="term" value="F:ATP binding"/>
    <property type="evidence" value="ECO:0007669"/>
    <property type="project" value="UniProtKB-UniRule"/>
</dbReference>
<dbReference type="SUPFAM" id="SSF52954">
    <property type="entry name" value="Class II aaRS ABD-related"/>
    <property type="match status" value="1"/>
</dbReference>
<dbReference type="Proteomes" id="UP000214603">
    <property type="component" value="Unassembled WGS sequence"/>
</dbReference>
<dbReference type="EMBL" id="NJIH01000015">
    <property type="protein sequence ID" value="OWT54484.1"/>
    <property type="molecule type" value="Genomic_DNA"/>
</dbReference>
<dbReference type="InterPro" id="IPR018163">
    <property type="entry name" value="Thr/Ala-tRNA-synth_IIc_edit"/>
</dbReference>
<evidence type="ECO:0000256" key="1">
    <source>
        <dbReference type="ARBA" id="ARBA00008226"/>
    </source>
</evidence>
<dbReference type="InterPro" id="IPR004154">
    <property type="entry name" value="Anticodon-bd"/>
</dbReference>
<evidence type="ECO:0000256" key="4">
    <source>
        <dbReference type="ARBA" id="ARBA00022598"/>
    </source>
</evidence>
<keyword evidence="7 13" id="KW-0862">Zinc</keyword>
<name>A0A225LZ93_9BURK</name>
<keyword evidence="8 13" id="KW-0067">ATP-binding</keyword>
<dbReference type="AlphaFoldDB" id="A0A225LZ93"/>